<organism evidence="1">
    <name type="scientific">Candidatus Methanogaster sp. ANME-2c ERB4</name>
    <dbReference type="NCBI Taxonomy" id="2759911"/>
    <lineage>
        <taxon>Archaea</taxon>
        <taxon>Methanobacteriati</taxon>
        <taxon>Methanobacteriota</taxon>
        <taxon>Stenosarchaea group</taxon>
        <taxon>Methanomicrobia</taxon>
        <taxon>Methanosarcinales</taxon>
        <taxon>ANME-2 cluster</taxon>
        <taxon>Candidatus Methanogasteraceae</taxon>
        <taxon>Candidatus Methanogaster</taxon>
    </lineage>
</organism>
<gene>
    <name evidence="1" type="ORF">PGBELJNO_00030</name>
</gene>
<accession>A0A7G9YHZ8</accession>
<dbReference type="AlphaFoldDB" id="A0A7G9YHZ8"/>
<sequence>MKENMKVCGFFVVLAIAASGFAAMASAGITSESDVNFSAPIFYVPDNRMNIQGAVDEFPSGAAVKLENGNVVTDESTIYIDFTVTDAVLSNDGEYLYISSKPDCKLYIVNLTTGTVDNVGFSNMTESLTITPKGMLFI</sequence>
<dbReference type="EMBL" id="MT631268">
    <property type="protein sequence ID" value="QNO47632.1"/>
    <property type="molecule type" value="Genomic_DNA"/>
</dbReference>
<reference evidence="1" key="1">
    <citation type="submission" date="2020-06" db="EMBL/GenBank/DDBJ databases">
        <title>Unique genomic features of the anaerobic methanotrophic archaea.</title>
        <authorList>
            <person name="Chadwick G.L."/>
            <person name="Skennerton C.T."/>
            <person name="Laso-Perez R."/>
            <person name="Leu A.O."/>
            <person name="Speth D.R."/>
            <person name="Yu H."/>
            <person name="Morgan-Lang C."/>
            <person name="Hatzenpichler R."/>
            <person name="Goudeau D."/>
            <person name="Malmstrom R."/>
            <person name="Brazelton W.J."/>
            <person name="Woyke T."/>
            <person name="Hallam S.J."/>
            <person name="Tyson G.W."/>
            <person name="Wegener G."/>
            <person name="Boetius A."/>
            <person name="Orphan V."/>
        </authorList>
    </citation>
    <scope>NUCLEOTIDE SEQUENCE</scope>
</reference>
<dbReference type="InterPro" id="IPR011045">
    <property type="entry name" value="N2O_reductase_N"/>
</dbReference>
<name>A0A7G9YHZ8_9EURY</name>
<evidence type="ECO:0000313" key="1">
    <source>
        <dbReference type="EMBL" id="QNO47632.1"/>
    </source>
</evidence>
<dbReference type="SUPFAM" id="SSF50974">
    <property type="entry name" value="Nitrous oxide reductase, N-terminal domain"/>
    <property type="match status" value="1"/>
</dbReference>
<proteinExistence type="predicted"/>
<protein>
    <submittedName>
        <fullName evidence="1">Uncharacterized protein</fullName>
    </submittedName>
</protein>